<accession>A0A0B2R9K0</accession>
<organism evidence="2">
    <name type="scientific">Glycine soja</name>
    <name type="common">Wild soybean</name>
    <dbReference type="NCBI Taxonomy" id="3848"/>
    <lineage>
        <taxon>Eukaryota</taxon>
        <taxon>Viridiplantae</taxon>
        <taxon>Streptophyta</taxon>
        <taxon>Embryophyta</taxon>
        <taxon>Tracheophyta</taxon>
        <taxon>Spermatophyta</taxon>
        <taxon>Magnoliopsida</taxon>
        <taxon>eudicotyledons</taxon>
        <taxon>Gunneridae</taxon>
        <taxon>Pentapetalae</taxon>
        <taxon>rosids</taxon>
        <taxon>fabids</taxon>
        <taxon>Fabales</taxon>
        <taxon>Fabaceae</taxon>
        <taxon>Papilionoideae</taxon>
        <taxon>50 kb inversion clade</taxon>
        <taxon>NPAAA clade</taxon>
        <taxon>indigoferoid/millettioid clade</taxon>
        <taxon>Phaseoleae</taxon>
        <taxon>Glycine</taxon>
        <taxon>Glycine subgen. Soja</taxon>
    </lineage>
</organism>
<reference evidence="2" key="1">
    <citation type="submission" date="2014-07" db="EMBL/GenBank/DDBJ databases">
        <title>Identification of a novel salt tolerance gene in wild soybean by whole-genome sequencing.</title>
        <authorList>
            <person name="Lam H.-M."/>
            <person name="Qi X."/>
            <person name="Li M.-W."/>
            <person name="Liu X."/>
            <person name="Xie M."/>
            <person name="Ni M."/>
            <person name="Xu X."/>
        </authorList>
    </citation>
    <scope>NUCLEOTIDE SEQUENCE [LARGE SCALE GENOMIC DNA]</scope>
    <source>
        <tissue evidence="2">Root</tissue>
    </source>
</reference>
<sequence length="147" mass="16012">MAPPASSPPPSFALSVRDDHRKDEESKCAYLMFPFLNCPRTFSSNADSVVENDDGGGDSDKGYDGRDVSGESCADPAEVERVCKVIDELFALDRNMEAVLDECGVRLSHDLVVDMLQRFKHASRRSGSFVGLGRGLGLIMILELITA</sequence>
<dbReference type="AlphaFoldDB" id="A0A0B2R9K0"/>
<feature type="compositionally biased region" description="Basic and acidic residues" evidence="1">
    <location>
        <begin position="58"/>
        <end position="69"/>
    </location>
</feature>
<protein>
    <submittedName>
        <fullName evidence="2">Pentatricopeptide repeat-containing protein, mitochondrial</fullName>
    </submittedName>
</protein>
<dbReference type="EMBL" id="KN652597">
    <property type="protein sequence ID" value="KHN28633.1"/>
    <property type="molecule type" value="Genomic_DNA"/>
</dbReference>
<dbReference type="Proteomes" id="UP000053555">
    <property type="component" value="Unassembled WGS sequence"/>
</dbReference>
<evidence type="ECO:0000313" key="2">
    <source>
        <dbReference type="EMBL" id="KHN28633.1"/>
    </source>
</evidence>
<evidence type="ECO:0000256" key="1">
    <source>
        <dbReference type="SAM" id="MobiDB-lite"/>
    </source>
</evidence>
<gene>
    <name evidence="2" type="ORF">glysoja_040501</name>
</gene>
<proteinExistence type="predicted"/>
<name>A0A0B2R9K0_GLYSO</name>
<feature type="region of interest" description="Disordered" evidence="1">
    <location>
        <begin position="47"/>
        <end position="74"/>
    </location>
</feature>